<name>A0AA36BVH1_OCTVU</name>
<dbReference type="AlphaFoldDB" id="A0AA36BVH1"/>
<sequence>MQCVFAYAALKPLYIYFFHVLQEKKIYFHICKTIHLNPKHADQPKEEKKISLPHPYFIFFHSYLFPLFYSRTDLKKKIFHYRNPSAFSAPFPAGADELVY</sequence>
<accession>A0AA36BVH1</accession>
<reference evidence="1" key="1">
    <citation type="submission" date="2023-08" db="EMBL/GenBank/DDBJ databases">
        <authorList>
            <person name="Alioto T."/>
            <person name="Alioto T."/>
            <person name="Gomez Garrido J."/>
        </authorList>
    </citation>
    <scope>NUCLEOTIDE SEQUENCE</scope>
</reference>
<evidence type="ECO:0000313" key="2">
    <source>
        <dbReference type="Proteomes" id="UP001162480"/>
    </source>
</evidence>
<organism evidence="1 2">
    <name type="scientific">Octopus vulgaris</name>
    <name type="common">Common octopus</name>
    <dbReference type="NCBI Taxonomy" id="6645"/>
    <lineage>
        <taxon>Eukaryota</taxon>
        <taxon>Metazoa</taxon>
        <taxon>Spiralia</taxon>
        <taxon>Lophotrochozoa</taxon>
        <taxon>Mollusca</taxon>
        <taxon>Cephalopoda</taxon>
        <taxon>Coleoidea</taxon>
        <taxon>Octopodiformes</taxon>
        <taxon>Octopoda</taxon>
        <taxon>Incirrata</taxon>
        <taxon>Octopodidae</taxon>
        <taxon>Octopus</taxon>
    </lineage>
</organism>
<proteinExistence type="predicted"/>
<keyword evidence="2" id="KW-1185">Reference proteome</keyword>
<evidence type="ECO:0000313" key="1">
    <source>
        <dbReference type="EMBL" id="CAI9740744.1"/>
    </source>
</evidence>
<dbReference type="Proteomes" id="UP001162480">
    <property type="component" value="Chromosome 25"/>
</dbReference>
<gene>
    <name evidence="1" type="ORF">OCTVUL_1B002751</name>
</gene>
<protein>
    <submittedName>
        <fullName evidence="1">Uncharacterized protein</fullName>
    </submittedName>
</protein>
<dbReference type="EMBL" id="OX597838">
    <property type="protein sequence ID" value="CAI9740744.1"/>
    <property type="molecule type" value="Genomic_DNA"/>
</dbReference>